<feature type="domain" description="VTT" evidence="7">
    <location>
        <begin position="54"/>
        <end position="171"/>
    </location>
</feature>
<evidence type="ECO:0000256" key="5">
    <source>
        <dbReference type="ARBA" id="ARBA00023136"/>
    </source>
</evidence>
<keyword evidence="2 6" id="KW-1003">Cell membrane</keyword>
<dbReference type="RefSeq" id="WP_184664890.1">
    <property type="nucleotide sequence ID" value="NZ_JACHHB010000013.1"/>
</dbReference>
<reference evidence="8 9" key="1">
    <citation type="submission" date="2020-08" db="EMBL/GenBank/DDBJ databases">
        <title>Genomic Encyclopedia of Type Strains, Phase IV (KMG-IV): sequencing the most valuable type-strain genomes for metagenomic binning, comparative biology and taxonomic classification.</title>
        <authorList>
            <person name="Goeker M."/>
        </authorList>
    </citation>
    <scope>NUCLEOTIDE SEQUENCE [LARGE SCALE GENOMIC DNA]</scope>
    <source>
        <strain evidence="8 9">DSM 24696</strain>
    </source>
</reference>
<dbReference type="GO" id="GO:0005886">
    <property type="term" value="C:plasma membrane"/>
    <property type="evidence" value="ECO:0007669"/>
    <property type="project" value="UniProtKB-SubCell"/>
</dbReference>
<dbReference type="PANTHER" id="PTHR12677:SF59">
    <property type="entry name" value="GOLGI APPARATUS MEMBRANE PROTEIN TVP38-RELATED"/>
    <property type="match status" value="1"/>
</dbReference>
<feature type="transmembrane region" description="Helical" evidence="6">
    <location>
        <begin position="148"/>
        <end position="168"/>
    </location>
</feature>
<dbReference type="PANTHER" id="PTHR12677">
    <property type="entry name" value="GOLGI APPARATUS MEMBRANE PROTEIN TVP38-RELATED"/>
    <property type="match status" value="1"/>
</dbReference>
<feature type="transmembrane region" description="Helical" evidence="6">
    <location>
        <begin position="42"/>
        <end position="66"/>
    </location>
</feature>
<protein>
    <recommendedName>
        <fullName evidence="6">TVP38/TMEM64 family membrane protein</fullName>
    </recommendedName>
</protein>
<evidence type="ECO:0000256" key="1">
    <source>
        <dbReference type="ARBA" id="ARBA00004651"/>
    </source>
</evidence>
<dbReference type="InterPro" id="IPR015414">
    <property type="entry name" value="TMEM64"/>
</dbReference>
<comment type="caution">
    <text evidence="8">The sequence shown here is derived from an EMBL/GenBank/DDBJ whole genome shotgun (WGS) entry which is preliminary data.</text>
</comment>
<evidence type="ECO:0000313" key="9">
    <source>
        <dbReference type="Proteomes" id="UP000551878"/>
    </source>
</evidence>
<keyword evidence="3 6" id="KW-0812">Transmembrane</keyword>
<feature type="transmembrane region" description="Helical" evidence="6">
    <location>
        <begin position="119"/>
        <end position="141"/>
    </location>
</feature>
<evidence type="ECO:0000256" key="4">
    <source>
        <dbReference type="ARBA" id="ARBA00022989"/>
    </source>
</evidence>
<comment type="similarity">
    <text evidence="6">Belongs to the TVP38/TMEM64 family.</text>
</comment>
<evidence type="ECO:0000256" key="2">
    <source>
        <dbReference type="ARBA" id="ARBA00022475"/>
    </source>
</evidence>
<comment type="subcellular location">
    <subcellularLocation>
        <location evidence="1 6">Cell membrane</location>
        <topology evidence="1 6">Multi-pass membrane protein</topology>
    </subcellularLocation>
</comment>
<sequence>MYKKIFVAFLYVAIALLIYLFHEPLLDWVHNNDGEYVVLTTIIATTMSLFPVIPYPIVGGVIGAVYGSALGGLVTWLGSTFASLIMFIFVRYWFQDIGVQLLHRYQTLGKITLLFERNAFMTIFVTRLIPIIPSIIINVYSAMSRIGFAAYAIASSLGKIPAMILFAVIGELVMTNPTDILMTIGIYGSFLAVVYTGYRLWKKHVERTVVPTKSYESH</sequence>
<keyword evidence="4 6" id="KW-1133">Transmembrane helix</keyword>
<name>A0A840QT32_9BACI</name>
<keyword evidence="9" id="KW-1185">Reference proteome</keyword>
<feature type="transmembrane region" description="Helical" evidence="6">
    <location>
        <begin position="73"/>
        <end position="94"/>
    </location>
</feature>
<evidence type="ECO:0000313" key="8">
    <source>
        <dbReference type="EMBL" id="MBB5174468.1"/>
    </source>
</evidence>
<dbReference type="EMBL" id="JACHHB010000013">
    <property type="protein sequence ID" value="MBB5174468.1"/>
    <property type="molecule type" value="Genomic_DNA"/>
</dbReference>
<feature type="transmembrane region" description="Helical" evidence="6">
    <location>
        <begin position="180"/>
        <end position="198"/>
    </location>
</feature>
<evidence type="ECO:0000259" key="7">
    <source>
        <dbReference type="Pfam" id="PF09335"/>
    </source>
</evidence>
<gene>
    <name evidence="8" type="ORF">HNQ41_002683</name>
</gene>
<organism evidence="8 9">
    <name type="scientific">Texcoconibacillus texcoconensis</name>
    <dbReference type="NCBI Taxonomy" id="1095777"/>
    <lineage>
        <taxon>Bacteria</taxon>
        <taxon>Bacillati</taxon>
        <taxon>Bacillota</taxon>
        <taxon>Bacilli</taxon>
        <taxon>Bacillales</taxon>
        <taxon>Bacillaceae</taxon>
        <taxon>Texcoconibacillus</taxon>
    </lineage>
</organism>
<proteinExistence type="inferred from homology"/>
<evidence type="ECO:0000256" key="6">
    <source>
        <dbReference type="RuleBase" id="RU366058"/>
    </source>
</evidence>
<feature type="transmembrane region" description="Helical" evidence="6">
    <location>
        <begin position="5"/>
        <end position="22"/>
    </location>
</feature>
<accession>A0A840QT32</accession>
<dbReference type="AlphaFoldDB" id="A0A840QT32"/>
<keyword evidence="5 6" id="KW-0472">Membrane</keyword>
<dbReference type="Pfam" id="PF09335">
    <property type="entry name" value="VTT_dom"/>
    <property type="match status" value="1"/>
</dbReference>
<evidence type="ECO:0000256" key="3">
    <source>
        <dbReference type="ARBA" id="ARBA00022692"/>
    </source>
</evidence>
<dbReference type="InterPro" id="IPR032816">
    <property type="entry name" value="VTT_dom"/>
</dbReference>
<dbReference type="Proteomes" id="UP000551878">
    <property type="component" value="Unassembled WGS sequence"/>
</dbReference>